<reference evidence="1 2" key="1">
    <citation type="submission" date="2017-06" db="EMBL/GenBank/DDBJ databases">
        <authorList>
            <consortium name="Pathogen Informatics"/>
        </authorList>
    </citation>
    <scope>NUCLEOTIDE SEQUENCE [LARGE SCALE GENOMIC DNA]</scope>
    <source>
        <strain evidence="1 2">NCTC12149</strain>
    </source>
</reference>
<dbReference type="Gene3D" id="2.120.10.30">
    <property type="entry name" value="TolB, C-terminal domain"/>
    <property type="match status" value="1"/>
</dbReference>
<sequence>MKTTLLITLIAFCSQLGFSQTKLTQLWESKEQLPTPESVLYAPEKSALYVSLIDGDGVAKDGKGGVAILNLDGSLKDATWVQGLNAPKGLAMYKDLLYVADIDEVVVIDMITGNVINQIKIPDSQFLNDVTVDNNGKVYVSDTRKGEIHLIHNNKPSLFMKDVKDVNGLRVIDGVLYAMAGPELWKIDANKNHTVVAKGLQLGGDGLEPVGDGSYLVTCWGGLIYHIAANGTVTELLDVRDKMKTADLGYNQKEKILYVPTFLNNSVVAYKLD</sequence>
<evidence type="ECO:0000313" key="2">
    <source>
        <dbReference type="Proteomes" id="UP000215355"/>
    </source>
</evidence>
<accession>A0AAJ4X880</accession>
<dbReference type="KEGG" id="smiz:4412673_00106"/>
<organism evidence="1 2">
    <name type="scientific">Sphingobacterium mizutaii</name>
    <dbReference type="NCBI Taxonomy" id="1010"/>
    <lineage>
        <taxon>Bacteria</taxon>
        <taxon>Pseudomonadati</taxon>
        <taxon>Bacteroidota</taxon>
        <taxon>Sphingobacteriia</taxon>
        <taxon>Sphingobacteriales</taxon>
        <taxon>Sphingobacteriaceae</taxon>
        <taxon>Sphingobacterium</taxon>
    </lineage>
</organism>
<dbReference type="EMBL" id="LT906468">
    <property type="protein sequence ID" value="SNV36029.1"/>
    <property type="molecule type" value="Genomic_DNA"/>
</dbReference>
<dbReference type="InterPro" id="IPR011042">
    <property type="entry name" value="6-blade_b-propeller_TolB-like"/>
</dbReference>
<dbReference type="AlphaFoldDB" id="A0AAJ4X880"/>
<gene>
    <name evidence="1" type="ORF">SAMEA4412673_00106</name>
</gene>
<name>A0AAJ4X880_9SPHI</name>
<evidence type="ECO:0000313" key="1">
    <source>
        <dbReference type="EMBL" id="SNV36029.1"/>
    </source>
</evidence>
<dbReference type="RefSeq" id="WP_093100129.1">
    <property type="nucleotide sequence ID" value="NZ_DAMBSL010000006.1"/>
</dbReference>
<protein>
    <submittedName>
        <fullName evidence="1">Uncharacterized protein</fullName>
    </submittedName>
</protein>
<proteinExistence type="predicted"/>
<dbReference type="Proteomes" id="UP000215355">
    <property type="component" value="Chromosome 1"/>
</dbReference>
<dbReference type="SUPFAM" id="SSF63829">
    <property type="entry name" value="Calcium-dependent phosphotriesterase"/>
    <property type="match status" value="1"/>
</dbReference>